<protein>
    <submittedName>
        <fullName evidence="2">Uncharacterized protein</fullName>
    </submittedName>
</protein>
<organism evidence="2 3">
    <name type="scientific">Aspergillus ellipticus CBS 707.79</name>
    <dbReference type="NCBI Taxonomy" id="1448320"/>
    <lineage>
        <taxon>Eukaryota</taxon>
        <taxon>Fungi</taxon>
        <taxon>Dikarya</taxon>
        <taxon>Ascomycota</taxon>
        <taxon>Pezizomycotina</taxon>
        <taxon>Eurotiomycetes</taxon>
        <taxon>Eurotiomycetidae</taxon>
        <taxon>Eurotiales</taxon>
        <taxon>Aspergillaceae</taxon>
        <taxon>Aspergillus</taxon>
        <taxon>Aspergillus subgen. Circumdati</taxon>
    </lineage>
</organism>
<dbReference type="EMBL" id="KZ826137">
    <property type="protein sequence ID" value="PYH88011.1"/>
    <property type="molecule type" value="Genomic_DNA"/>
</dbReference>
<dbReference type="OrthoDB" id="429145at2759"/>
<dbReference type="VEuPathDB" id="FungiDB:BO71DRAFT_436162"/>
<keyword evidence="3" id="KW-1185">Reference proteome</keyword>
<accession>A0A319CUC6</accession>
<evidence type="ECO:0000313" key="3">
    <source>
        <dbReference type="Proteomes" id="UP000247810"/>
    </source>
</evidence>
<sequence>MSFIARFLDACGIGSRCTLTPLYQKPSPGTGPPVLRVAWRVHSVAVSPPLGDAWIKRFPVDVHVLSSGSCMLDLPSIPSGHSSVHTAVVSFLVQPYKPGKSTPLFDNAFTRINNIGILNFLTFGVTDTKMSTGILVRRQYSPYSEHVAWYVSAKPLSLGVAIFNQLRHAREFTICGRWQQLNQGKSFPLQQVHRDSKTSPPEPRTAWHSQTQSNVSTLLKNRSSQSQRLPLIDPPIGKMTHG</sequence>
<evidence type="ECO:0000256" key="1">
    <source>
        <dbReference type="SAM" id="MobiDB-lite"/>
    </source>
</evidence>
<feature type="region of interest" description="Disordered" evidence="1">
    <location>
        <begin position="188"/>
        <end position="242"/>
    </location>
</feature>
<gene>
    <name evidence="2" type="ORF">BO71DRAFT_436162</name>
</gene>
<name>A0A319CUC6_9EURO</name>
<feature type="compositionally biased region" description="Polar residues" evidence="1">
    <location>
        <begin position="207"/>
        <end position="228"/>
    </location>
</feature>
<dbReference type="AlphaFoldDB" id="A0A319CUC6"/>
<reference evidence="2 3" key="1">
    <citation type="submission" date="2018-02" db="EMBL/GenBank/DDBJ databases">
        <title>The genomes of Aspergillus section Nigri reveals drivers in fungal speciation.</title>
        <authorList>
            <consortium name="DOE Joint Genome Institute"/>
            <person name="Vesth T.C."/>
            <person name="Nybo J."/>
            <person name="Theobald S."/>
            <person name="Brandl J."/>
            <person name="Frisvad J.C."/>
            <person name="Nielsen K.F."/>
            <person name="Lyhne E.K."/>
            <person name="Kogle M.E."/>
            <person name="Kuo A."/>
            <person name="Riley R."/>
            <person name="Clum A."/>
            <person name="Nolan M."/>
            <person name="Lipzen A."/>
            <person name="Salamov A."/>
            <person name="Henrissat B."/>
            <person name="Wiebenga A."/>
            <person name="De vries R.P."/>
            <person name="Grigoriev I.V."/>
            <person name="Mortensen U.H."/>
            <person name="Andersen M.R."/>
            <person name="Baker S.E."/>
        </authorList>
    </citation>
    <scope>NUCLEOTIDE SEQUENCE [LARGE SCALE GENOMIC DNA]</scope>
    <source>
        <strain evidence="2 3">CBS 707.79</strain>
    </source>
</reference>
<dbReference type="Proteomes" id="UP000247810">
    <property type="component" value="Unassembled WGS sequence"/>
</dbReference>
<proteinExistence type="predicted"/>
<evidence type="ECO:0000313" key="2">
    <source>
        <dbReference type="EMBL" id="PYH88011.1"/>
    </source>
</evidence>